<comment type="caution">
    <text evidence="1">The sequence shown here is derived from an EMBL/GenBank/DDBJ whole genome shotgun (WGS) entry which is preliminary data.</text>
</comment>
<dbReference type="EMBL" id="JYDP01000363">
    <property type="protein sequence ID" value="KRZ00959.1"/>
    <property type="molecule type" value="Genomic_DNA"/>
</dbReference>
<organism evidence="1 2">
    <name type="scientific">Trichinella zimbabwensis</name>
    <dbReference type="NCBI Taxonomy" id="268475"/>
    <lineage>
        <taxon>Eukaryota</taxon>
        <taxon>Metazoa</taxon>
        <taxon>Ecdysozoa</taxon>
        <taxon>Nematoda</taxon>
        <taxon>Enoplea</taxon>
        <taxon>Dorylaimia</taxon>
        <taxon>Trichinellida</taxon>
        <taxon>Trichinellidae</taxon>
        <taxon>Trichinella</taxon>
    </lineage>
</organism>
<evidence type="ECO:0000313" key="2">
    <source>
        <dbReference type="Proteomes" id="UP000055024"/>
    </source>
</evidence>
<keyword evidence="2" id="KW-1185">Reference proteome</keyword>
<dbReference type="AlphaFoldDB" id="A0A0V1GS29"/>
<evidence type="ECO:0000313" key="1">
    <source>
        <dbReference type="EMBL" id="KRZ00959.1"/>
    </source>
</evidence>
<accession>A0A0V1GS29</accession>
<gene>
    <name evidence="1" type="ORF">T11_3883</name>
</gene>
<reference evidence="1 2" key="1">
    <citation type="submission" date="2015-01" db="EMBL/GenBank/DDBJ databases">
        <title>Evolution of Trichinella species and genotypes.</title>
        <authorList>
            <person name="Korhonen P.K."/>
            <person name="Edoardo P."/>
            <person name="Giuseppe L.R."/>
            <person name="Gasser R.B."/>
        </authorList>
    </citation>
    <scope>NUCLEOTIDE SEQUENCE [LARGE SCALE GENOMIC DNA]</scope>
    <source>
        <strain evidence="1">ISS1029</strain>
    </source>
</reference>
<name>A0A0V1GS29_9BILA</name>
<dbReference type="Proteomes" id="UP000055024">
    <property type="component" value="Unassembled WGS sequence"/>
</dbReference>
<sequence length="75" mass="8466">MTRSICRHHMDISLSLVCHYDAFYSSSRYGSFAVLLAVTMTQFYSSSPYANFILPCPMDYICALEQAWSHSATAV</sequence>
<proteinExistence type="predicted"/>
<protein>
    <submittedName>
        <fullName evidence="1">Uncharacterized protein</fullName>
    </submittedName>
</protein>